<gene>
    <name evidence="3" type="ORF">MG3_03664</name>
</gene>
<reference evidence="3 4" key="1">
    <citation type="submission" date="2013-12" db="EMBL/GenBank/DDBJ databases">
        <title>The Genome Sequence of Candida albicans P78048.</title>
        <authorList>
            <consortium name="The Broad Institute Genome Sequencing Platform"/>
            <consortium name="The Broad Institute Genome Sequencing Center for Infectious Disease"/>
            <person name="Cuomo C."/>
            <person name="Bennett R."/>
            <person name="Hirakawa M."/>
            <person name="Noverr M."/>
            <person name="Mitchell A."/>
            <person name="Young S.K."/>
            <person name="Zeng Q."/>
            <person name="Gargeya S."/>
            <person name="Fitzgerald M."/>
            <person name="Abouelleil A."/>
            <person name="Alvarado L."/>
            <person name="Berlin A.M."/>
            <person name="Chapman S.B."/>
            <person name="Dewar J."/>
            <person name="Goldberg J."/>
            <person name="Griggs A."/>
            <person name="Gujja S."/>
            <person name="Hansen M."/>
            <person name="Howarth C."/>
            <person name="Imamovic A."/>
            <person name="Larimer J."/>
            <person name="McCowan C."/>
            <person name="Murphy C."/>
            <person name="Pearson M."/>
            <person name="Priest M."/>
            <person name="Roberts A."/>
            <person name="Saif S."/>
            <person name="Shea T."/>
            <person name="Sykes S."/>
            <person name="Wortman J."/>
            <person name="Nusbaum C."/>
            <person name="Birren B."/>
        </authorList>
    </citation>
    <scope>NUCLEOTIDE SEQUENCE [LARGE SCALE GENOMIC DNA]</scope>
    <source>
        <strain evidence="3 4">P78048</strain>
    </source>
</reference>
<dbReference type="PANTHER" id="PTHR24373:SF275">
    <property type="entry name" value="TIR DOMAIN-CONTAINING PROTEIN"/>
    <property type="match status" value="1"/>
</dbReference>
<dbReference type="EMBL" id="AJIX01000026">
    <property type="protein sequence ID" value="KGR09478.1"/>
    <property type="molecule type" value="Genomic_DNA"/>
</dbReference>
<evidence type="ECO:0000313" key="3">
    <source>
        <dbReference type="EMBL" id="KGR09478.1"/>
    </source>
</evidence>
<name>A0AB34PSJ3_CANAX</name>
<protein>
    <submittedName>
        <fullName evidence="3">Uncharacterized protein</fullName>
    </submittedName>
</protein>
<organism evidence="3 4">
    <name type="scientific">Candida albicans P78048</name>
    <dbReference type="NCBI Taxonomy" id="1094989"/>
    <lineage>
        <taxon>Eukaryota</taxon>
        <taxon>Fungi</taxon>
        <taxon>Dikarya</taxon>
        <taxon>Ascomycota</taxon>
        <taxon>Saccharomycotina</taxon>
        <taxon>Pichiomycetes</taxon>
        <taxon>Debaryomycetaceae</taxon>
        <taxon>Candida/Lodderomyces clade</taxon>
        <taxon>Candida</taxon>
    </lineage>
</organism>
<dbReference type="PANTHER" id="PTHR24373">
    <property type="entry name" value="SLIT RELATED LEUCINE-RICH REPEAT NEURONAL PROTEIN"/>
    <property type="match status" value="1"/>
</dbReference>
<feature type="region of interest" description="Disordered" evidence="2">
    <location>
        <begin position="647"/>
        <end position="688"/>
    </location>
</feature>
<comment type="caution">
    <text evidence="3">The sequence shown here is derived from an EMBL/GenBank/DDBJ whole genome shotgun (WGS) entry which is preliminary data.</text>
</comment>
<evidence type="ECO:0000256" key="1">
    <source>
        <dbReference type="ARBA" id="ARBA00022729"/>
    </source>
</evidence>
<dbReference type="Gene3D" id="3.80.10.10">
    <property type="entry name" value="Ribonuclease Inhibitor"/>
    <property type="match status" value="2"/>
</dbReference>
<proteinExistence type="predicted"/>
<keyword evidence="1" id="KW-0732">Signal</keyword>
<dbReference type="InterPro" id="IPR032675">
    <property type="entry name" value="LRR_dom_sf"/>
</dbReference>
<sequence length="688" mass="79488">MVIKTIDPDFFNELIKLPSEVLTLIIWFLPKCMLPQLLYFPPIKEIVASVILSDVNITKPIEKHMGIDGQEANYSECYCRQFEISLSNLMKGIEQCKIYPRSIYINNMKEFQNVLDDPINFLKKIPSINGKFFKIWASDSEAPLRFFINSNIKFDHLELFSFSNTLTLSHVATSIKLHDVRLNDYAIPGVKKLQLCEIPEDDRNQTYTFSSDLEDLYISTRESIQVTLPPNLRKLEIHAPQSSVDLVSEEMVNLEYLNLVLSNIRSLDEAEIIAPNLRKLILECNNFSNLNGLKQFRHLRYLELRHLRFPITLFDNGSLPELESFICWDCSIHNAGDFDKSLSIFPPNLKTLELETCKFVNADFSNWELPNTLESLYVSDSPFKDGFLGEYLKDVDVSGNELTLDSNFRIFHMVEKFILHPQYLTFESSDFMYHLPNSLIKLHLISRKQGRLSPLIQMVKWPPSLCDITLENFNIDQSMLEFLNFKESRLEKIKIIKGDVKRFIADLFPVTVRNLSLKYMGIQQLSDSFENLENLRKLSLKGNQLRKVNPVKLPMSTLETLNLYQCNLRLISPFLVSMLEEKNKNAELKVYAWGNTNISVIDIRTALKSIKGLSLELNDFDKTLTEIFKHSSRLQCKYFVYDPYSKESKSSATEEVALDYDPDDLYDGSDVSSDEEDVGGGDTNRRKM</sequence>
<dbReference type="Proteomes" id="UP000030161">
    <property type="component" value="Unassembled WGS sequence"/>
</dbReference>
<dbReference type="SUPFAM" id="SSF52058">
    <property type="entry name" value="L domain-like"/>
    <property type="match status" value="1"/>
</dbReference>
<dbReference type="AlphaFoldDB" id="A0AB34PSJ3"/>
<feature type="compositionally biased region" description="Acidic residues" evidence="2">
    <location>
        <begin position="656"/>
        <end position="679"/>
    </location>
</feature>
<evidence type="ECO:0000313" key="4">
    <source>
        <dbReference type="Proteomes" id="UP000030161"/>
    </source>
</evidence>
<accession>A0AB34PSJ3</accession>
<dbReference type="InterPro" id="IPR050328">
    <property type="entry name" value="Dev_Immune_Receptor"/>
</dbReference>
<evidence type="ECO:0000256" key="2">
    <source>
        <dbReference type="SAM" id="MobiDB-lite"/>
    </source>
</evidence>